<dbReference type="Proteomes" id="UP000824890">
    <property type="component" value="Unassembled WGS sequence"/>
</dbReference>
<protein>
    <submittedName>
        <fullName evidence="2">Uncharacterized protein</fullName>
    </submittedName>
</protein>
<feature type="region of interest" description="Disordered" evidence="1">
    <location>
        <begin position="1"/>
        <end position="151"/>
    </location>
</feature>
<evidence type="ECO:0000256" key="1">
    <source>
        <dbReference type="SAM" id="MobiDB-lite"/>
    </source>
</evidence>
<evidence type="ECO:0000313" key="3">
    <source>
        <dbReference type="Proteomes" id="UP000824890"/>
    </source>
</evidence>
<reference evidence="2 3" key="1">
    <citation type="submission" date="2021-05" db="EMBL/GenBank/DDBJ databases">
        <title>Genome Assembly of Synthetic Allotetraploid Brassica napus Reveals Homoeologous Exchanges between Subgenomes.</title>
        <authorList>
            <person name="Davis J.T."/>
        </authorList>
    </citation>
    <scope>NUCLEOTIDE SEQUENCE [LARGE SCALE GENOMIC DNA]</scope>
    <source>
        <strain evidence="3">cv. Da-Ae</strain>
        <tissue evidence="2">Seedling</tissue>
    </source>
</reference>
<feature type="compositionally biased region" description="Basic and acidic residues" evidence="1">
    <location>
        <begin position="21"/>
        <end position="33"/>
    </location>
</feature>
<name>A0ABQ7YG38_BRANA</name>
<sequence>PERGNPLRKASTRPTTWTNARRPETRVKERSDRLPPVGRLDETPPSSRTLPMKNNTLRNHLYACSSRTPDLCGSSKMNRLARRRGSDDIEAEERQAIGQRRMGNIDQRNRENPGVKLPSPSRITRRGVKSRTAPSKRPQATGNKSRLYSSN</sequence>
<feature type="non-terminal residue" evidence="2">
    <location>
        <position position="1"/>
    </location>
</feature>
<evidence type="ECO:0000313" key="2">
    <source>
        <dbReference type="EMBL" id="KAH0867170.1"/>
    </source>
</evidence>
<gene>
    <name evidence="2" type="ORF">HID58_074192</name>
</gene>
<organism evidence="2 3">
    <name type="scientific">Brassica napus</name>
    <name type="common">Rape</name>
    <dbReference type="NCBI Taxonomy" id="3708"/>
    <lineage>
        <taxon>Eukaryota</taxon>
        <taxon>Viridiplantae</taxon>
        <taxon>Streptophyta</taxon>
        <taxon>Embryophyta</taxon>
        <taxon>Tracheophyta</taxon>
        <taxon>Spermatophyta</taxon>
        <taxon>Magnoliopsida</taxon>
        <taxon>eudicotyledons</taxon>
        <taxon>Gunneridae</taxon>
        <taxon>Pentapetalae</taxon>
        <taxon>rosids</taxon>
        <taxon>malvids</taxon>
        <taxon>Brassicales</taxon>
        <taxon>Brassicaceae</taxon>
        <taxon>Brassiceae</taxon>
        <taxon>Brassica</taxon>
    </lineage>
</organism>
<dbReference type="EMBL" id="JAGKQM010000017">
    <property type="protein sequence ID" value="KAH0867170.1"/>
    <property type="molecule type" value="Genomic_DNA"/>
</dbReference>
<proteinExistence type="predicted"/>
<comment type="caution">
    <text evidence="2">The sequence shown here is derived from an EMBL/GenBank/DDBJ whole genome shotgun (WGS) entry which is preliminary data.</text>
</comment>
<accession>A0ABQ7YG38</accession>
<feature type="compositionally biased region" description="Polar residues" evidence="1">
    <location>
        <begin position="44"/>
        <end position="58"/>
    </location>
</feature>
<keyword evidence="3" id="KW-1185">Reference proteome</keyword>
<feature type="compositionally biased region" description="Basic and acidic residues" evidence="1">
    <location>
        <begin position="84"/>
        <end position="95"/>
    </location>
</feature>
<feature type="compositionally biased region" description="Polar residues" evidence="1">
    <location>
        <begin position="138"/>
        <end position="151"/>
    </location>
</feature>